<keyword evidence="1 2" id="KW-0238">DNA-binding</keyword>
<evidence type="ECO:0000256" key="2">
    <source>
        <dbReference type="HAMAP-Rule" id="MF_00274"/>
    </source>
</evidence>
<dbReference type="PANTHER" id="PTHR33449">
    <property type="entry name" value="NUCLEOID-ASSOCIATED PROTEIN YBAB"/>
    <property type="match status" value="1"/>
</dbReference>
<comment type="caution">
    <text evidence="4">The sequence shown here is derived from an EMBL/GenBank/DDBJ whole genome shotgun (WGS) entry which is preliminary data.</text>
</comment>
<comment type="similarity">
    <text evidence="2">Belongs to the YbaB/EbfC family.</text>
</comment>
<dbReference type="GO" id="GO:0005829">
    <property type="term" value="C:cytosol"/>
    <property type="evidence" value="ECO:0007669"/>
    <property type="project" value="TreeGrafter"/>
</dbReference>
<dbReference type="EMBL" id="FNOP01000010">
    <property type="protein sequence ID" value="SDX00552.1"/>
    <property type="molecule type" value="Genomic_DNA"/>
</dbReference>
<comment type="subcellular location">
    <subcellularLocation>
        <location evidence="2">Cytoplasm</location>
        <location evidence="2">Nucleoid</location>
    </subcellularLocation>
</comment>
<accession>A0A1H2Y5S3</accession>
<dbReference type="Gene3D" id="3.30.1310.10">
    <property type="entry name" value="Nucleoid-associated protein YbaB-like domain"/>
    <property type="match status" value="1"/>
</dbReference>
<dbReference type="RefSeq" id="WP_012939067.1">
    <property type="nucleotide sequence ID" value="NZ_CALAKB010000002.1"/>
</dbReference>
<dbReference type="GeneID" id="78335418"/>
<evidence type="ECO:0000313" key="4">
    <source>
        <dbReference type="EMBL" id="SDX00552.1"/>
    </source>
</evidence>
<dbReference type="HAMAP" id="MF_00274">
    <property type="entry name" value="DNA_YbaB_EbfC"/>
    <property type="match status" value="1"/>
</dbReference>
<comment type="function">
    <text evidence="2">Binds to DNA and alters its conformation. May be involved in regulation of gene expression, nucleoid organization and DNA protection.</text>
</comment>
<proteinExistence type="inferred from homology"/>
<sequence length="110" mass="11932">MFKGGMAMNGMQGMLKKVQKMQSEMTRLQDELKEREVEGTAGGEAVKAVVNGNKNLVSLTLSPDAVDPEDVEMLQDLIVTAVNDAMKKVDEMTEKELGKVTGGLKLPGMF</sequence>
<keyword evidence="3" id="KW-0175">Coiled coil</keyword>
<dbReference type="Proteomes" id="UP000182379">
    <property type="component" value="Unassembled WGS sequence"/>
</dbReference>
<evidence type="ECO:0000256" key="1">
    <source>
        <dbReference type="ARBA" id="ARBA00023125"/>
    </source>
</evidence>
<comment type="subunit">
    <text evidence="2">Homodimer.</text>
</comment>
<reference evidence="4 5" key="1">
    <citation type="submission" date="2016-10" db="EMBL/GenBank/DDBJ databases">
        <authorList>
            <person name="Varghese N."/>
            <person name="Submissions S."/>
        </authorList>
    </citation>
    <scope>NUCLEOTIDE SEQUENCE [LARGE SCALE GENOMIC DNA]</scope>
    <source>
        <strain evidence="4 5">WCC6</strain>
    </source>
</reference>
<dbReference type="PIRSF" id="PIRSF004555">
    <property type="entry name" value="UCP004555"/>
    <property type="match status" value="1"/>
</dbReference>
<dbReference type="Pfam" id="PF02575">
    <property type="entry name" value="YbaB_DNA_bd"/>
    <property type="match status" value="1"/>
</dbReference>
<dbReference type="PANTHER" id="PTHR33449:SF1">
    <property type="entry name" value="NUCLEOID-ASSOCIATED PROTEIN YBAB"/>
    <property type="match status" value="1"/>
</dbReference>
<gene>
    <name evidence="4" type="ORF">SAMN05216495_11065</name>
</gene>
<dbReference type="InterPro" id="IPR004401">
    <property type="entry name" value="YbaB/EbfC"/>
</dbReference>
<dbReference type="InterPro" id="IPR036894">
    <property type="entry name" value="YbaB-like_sf"/>
</dbReference>
<evidence type="ECO:0000313" key="5">
    <source>
        <dbReference type="Proteomes" id="UP000182379"/>
    </source>
</evidence>
<dbReference type="GO" id="GO:0043590">
    <property type="term" value="C:bacterial nucleoid"/>
    <property type="evidence" value="ECO:0007669"/>
    <property type="project" value="UniProtKB-UniRule"/>
</dbReference>
<dbReference type="OMA" id="MGNMMKQ"/>
<dbReference type="SUPFAM" id="SSF82607">
    <property type="entry name" value="YbaB-like"/>
    <property type="match status" value="1"/>
</dbReference>
<dbReference type="AlphaFoldDB" id="A0A1H2Y5S3"/>
<dbReference type="NCBIfam" id="TIGR00103">
    <property type="entry name" value="DNA_YbaB_EbfC"/>
    <property type="match status" value="1"/>
</dbReference>
<name>A0A1H2Y5S3_ACIFE</name>
<feature type="coiled-coil region" evidence="3">
    <location>
        <begin position="11"/>
        <end position="38"/>
    </location>
</feature>
<dbReference type="GO" id="GO:0003677">
    <property type="term" value="F:DNA binding"/>
    <property type="evidence" value="ECO:0007669"/>
    <property type="project" value="UniProtKB-UniRule"/>
</dbReference>
<evidence type="ECO:0000256" key="3">
    <source>
        <dbReference type="SAM" id="Coils"/>
    </source>
</evidence>
<organism evidence="4 5">
    <name type="scientific">Acidaminococcus fermentans</name>
    <dbReference type="NCBI Taxonomy" id="905"/>
    <lineage>
        <taxon>Bacteria</taxon>
        <taxon>Bacillati</taxon>
        <taxon>Bacillota</taxon>
        <taxon>Negativicutes</taxon>
        <taxon>Acidaminococcales</taxon>
        <taxon>Acidaminococcaceae</taxon>
        <taxon>Acidaminococcus</taxon>
    </lineage>
</organism>
<protein>
    <recommendedName>
        <fullName evidence="2">Nucleoid-associated protein SAMN05216495_11065</fullName>
    </recommendedName>
</protein>
<keyword evidence="2" id="KW-0963">Cytoplasm</keyword>